<comment type="caution">
    <text evidence="1">The sequence shown here is derived from an EMBL/GenBank/DDBJ whole genome shotgun (WGS) entry which is preliminary data.</text>
</comment>
<reference evidence="1 2" key="1">
    <citation type="journal article" date="2021" name="Microorganisms">
        <title>Genome Evolution of Filamentous Cyanobacterium Nostoc Species: From Facultative Symbiosis to Free Living.</title>
        <authorList>
            <person name="Huo D."/>
            <person name="Li H."/>
            <person name="Cai F."/>
            <person name="Guo X."/>
            <person name="Qiao Z."/>
            <person name="Wang W."/>
            <person name="Yu G."/>
            <person name="Li R."/>
        </authorList>
    </citation>
    <scope>NUCLEOTIDE SEQUENCE [LARGE SCALE GENOMIC DNA]</scope>
    <source>
        <strain evidence="1 2">CHAB 5714</strain>
    </source>
</reference>
<sequence length="96" mass="10954">MNLFLILSLLGCYEGDTSLSVIKWQNVHPNIKFLEKLSLADNGEVVDWVDVRKPNIHCFVLNRPLAKVPNTPPPTPPRKRGGERLRQQMRGGVLYF</sequence>
<dbReference type="EMBL" id="JAIVFQ010000053">
    <property type="protein sequence ID" value="MCC5602581.1"/>
    <property type="molecule type" value="Genomic_DNA"/>
</dbReference>
<dbReference type="Proteomes" id="UP001199525">
    <property type="component" value="Unassembled WGS sequence"/>
</dbReference>
<gene>
    <name evidence="1" type="ORF">LC586_26165</name>
</gene>
<proteinExistence type="predicted"/>
<keyword evidence="2" id="KW-1185">Reference proteome</keyword>
<evidence type="ECO:0000313" key="1">
    <source>
        <dbReference type="EMBL" id="MCC5602581.1"/>
    </source>
</evidence>
<accession>A0ABS8IFG1</accession>
<evidence type="ECO:0000313" key="2">
    <source>
        <dbReference type="Proteomes" id="UP001199525"/>
    </source>
</evidence>
<protein>
    <submittedName>
        <fullName evidence="1">Uncharacterized protein</fullName>
    </submittedName>
</protein>
<organism evidence="1 2">
    <name type="scientific">Nostoc favosum CHAB5714</name>
    <dbReference type="NCBI Taxonomy" id="2780399"/>
    <lineage>
        <taxon>Bacteria</taxon>
        <taxon>Bacillati</taxon>
        <taxon>Cyanobacteriota</taxon>
        <taxon>Cyanophyceae</taxon>
        <taxon>Nostocales</taxon>
        <taxon>Nostocaceae</taxon>
        <taxon>Nostoc</taxon>
        <taxon>Nostoc favosum</taxon>
    </lineage>
</organism>
<name>A0ABS8IFG1_9NOSO</name>